<dbReference type="InterPro" id="IPR003599">
    <property type="entry name" value="Ig_sub"/>
</dbReference>
<reference evidence="7" key="2">
    <citation type="submission" date="2025-08" db="UniProtKB">
        <authorList>
            <consortium name="Ensembl"/>
        </authorList>
    </citation>
    <scope>IDENTIFICATION</scope>
</reference>
<keyword evidence="5" id="KW-1133">Transmembrane helix</keyword>
<reference evidence="7" key="3">
    <citation type="submission" date="2025-09" db="UniProtKB">
        <authorList>
            <consortium name="Ensembl"/>
        </authorList>
    </citation>
    <scope>IDENTIFICATION</scope>
</reference>
<accession>A0A8C4TSS2</accession>
<dbReference type="Pfam" id="PF13927">
    <property type="entry name" value="Ig_3"/>
    <property type="match status" value="2"/>
</dbReference>
<dbReference type="AlphaFoldDB" id="A0A8C4TSS2"/>
<feature type="compositionally biased region" description="Acidic residues" evidence="4">
    <location>
        <begin position="694"/>
        <end position="707"/>
    </location>
</feature>
<feature type="region of interest" description="Disordered" evidence="4">
    <location>
        <begin position="597"/>
        <end position="632"/>
    </location>
</feature>
<organism evidence="7 8">
    <name type="scientific">Erpetoichthys calabaricus</name>
    <name type="common">Rope fish</name>
    <name type="synonym">Calamoichthys calabaricus</name>
    <dbReference type="NCBI Taxonomy" id="27687"/>
    <lineage>
        <taxon>Eukaryota</taxon>
        <taxon>Metazoa</taxon>
        <taxon>Chordata</taxon>
        <taxon>Craniata</taxon>
        <taxon>Vertebrata</taxon>
        <taxon>Euteleostomi</taxon>
        <taxon>Actinopterygii</taxon>
        <taxon>Polypteriformes</taxon>
        <taxon>Polypteridae</taxon>
        <taxon>Erpetoichthys</taxon>
    </lineage>
</organism>
<name>A0A8C4TSS2_ERPCA</name>
<dbReference type="GO" id="GO:0007166">
    <property type="term" value="P:cell surface receptor signaling pathway"/>
    <property type="evidence" value="ECO:0007669"/>
    <property type="project" value="TreeGrafter"/>
</dbReference>
<keyword evidence="1" id="KW-0732">Signal</keyword>
<dbReference type="InterPro" id="IPR040878">
    <property type="entry name" value="IL-40-like_Ig"/>
</dbReference>
<protein>
    <submittedName>
        <fullName evidence="7">Fc receptor-like protein 5</fullName>
    </submittedName>
</protein>
<evidence type="ECO:0000313" key="7">
    <source>
        <dbReference type="Ensembl" id="ENSECRP00000033657.1"/>
    </source>
</evidence>
<dbReference type="InterPro" id="IPR013783">
    <property type="entry name" value="Ig-like_fold"/>
</dbReference>
<dbReference type="Proteomes" id="UP000694620">
    <property type="component" value="Chromosome 16"/>
</dbReference>
<dbReference type="SMART" id="SM00408">
    <property type="entry name" value="IGc2"/>
    <property type="match status" value="4"/>
</dbReference>
<feature type="domain" description="Ig-like" evidence="6">
    <location>
        <begin position="353"/>
        <end position="431"/>
    </location>
</feature>
<dbReference type="GO" id="GO:0009897">
    <property type="term" value="C:external side of plasma membrane"/>
    <property type="evidence" value="ECO:0007669"/>
    <property type="project" value="TreeGrafter"/>
</dbReference>
<dbReference type="Pfam" id="PF17736">
    <property type="entry name" value="Ig_C17orf99"/>
    <property type="match status" value="1"/>
</dbReference>
<feature type="domain" description="Ig-like" evidence="6">
    <location>
        <begin position="263"/>
        <end position="347"/>
    </location>
</feature>
<proteinExistence type="predicted"/>
<evidence type="ECO:0000256" key="2">
    <source>
        <dbReference type="ARBA" id="ARBA00023157"/>
    </source>
</evidence>
<feature type="domain" description="Ig-like" evidence="6">
    <location>
        <begin position="436"/>
        <end position="545"/>
    </location>
</feature>
<keyword evidence="5" id="KW-0472">Membrane</keyword>
<feature type="domain" description="Ig-like" evidence="6">
    <location>
        <begin position="150"/>
        <end position="255"/>
    </location>
</feature>
<evidence type="ECO:0000256" key="5">
    <source>
        <dbReference type="SAM" id="Phobius"/>
    </source>
</evidence>
<dbReference type="InterPro" id="IPR003598">
    <property type="entry name" value="Ig_sub2"/>
</dbReference>
<reference evidence="7" key="1">
    <citation type="submission" date="2021-06" db="EMBL/GenBank/DDBJ databases">
        <authorList>
            <consortium name="Wellcome Sanger Institute Data Sharing"/>
        </authorList>
    </citation>
    <scope>NUCLEOTIDE SEQUENCE [LARGE SCALE GENOMIC DNA]</scope>
</reference>
<dbReference type="SMART" id="SM00409">
    <property type="entry name" value="IG"/>
    <property type="match status" value="5"/>
</dbReference>
<dbReference type="CDD" id="cd00096">
    <property type="entry name" value="Ig"/>
    <property type="match status" value="2"/>
</dbReference>
<sequence length="735" mass="82989">MDTVTMRCRCRYNNNVRLTWYKGGMEKHSNSSKSSAGVTYRIISVSMSDSDIYTCRGCHSYYNSPKSNIITLQVSERPKAVLKIEVECSDFKKKKVKLRCEIPGKYNDWEYEFNKNRNIIKTNWNNVFEIEHIPRYEYQYTCQGHLERPPSYSKLSDPITLTPGGEAITEPILEFSQNQVWEGDLVTLHCDTQVNRWYAVSSLRYTYYKDQEILKTVLNESTLELRLTRFNDMGKYSCRVTNEGTECTRSSNPVTLHVSELISSVILQADPTAFVREGQPLILTCSANVMKPHFTEPLLYTFLKDGEPVKESSSSAQYTTTANESHAGKYECEGQLNTVTKRSLPVSVHVQIPVSTPVMVISGNRTTSPGDSLHISCQSSRGTDPIHYQLYFKNQQNNNIQLTEDSKPISYKLKITGEVQTGSYWCRANNSEEDEPALSNAINITVIVPVSGASLISNLSGTGVSKGVSVFLTCTLNAGTRPHFFWFHNGHELPSIDPAKTYALSEDGNYLTIYSVSERHEGDYYCVAVNGHDDSETYTSSSSIVQLRIAHSSSVALIITAILITFLLVICIAFLAIRYRSYCSEWRKYVEKPKVNRQNSRLPAVPTAPPMDEWREENNPVPAASSDDRFPIDDQPTGEGVVYSMVDIKKTTGANWKESKGRTGSANSDSVEYYVTYAKVNVRGSVKKNVHASEEEEEGGTDDEAERQEERKILEDVRENVYCNSENLYENFKMN</sequence>
<feature type="domain" description="Ig-like" evidence="6">
    <location>
        <begin position="1"/>
        <end position="71"/>
    </location>
</feature>
<feature type="region of interest" description="Disordered" evidence="4">
    <location>
        <begin position="688"/>
        <end position="717"/>
    </location>
</feature>
<dbReference type="PANTHER" id="PTHR11481">
    <property type="entry name" value="IMMUNOGLOBULIN FC RECEPTOR"/>
    <property type="match status" value="1"/>
</dbReference>
<gene>
    <name evidence="7" type="primary">LOC114666649</name>
</gene>
<feature type="transmembrane region" description="Helical" evidence="5">
    <location>
        <begin position="555"/>
        <end position="577"/>
    </location>
</feature>
<evidence type="ECO:0000256" key="1">
    <source>
        <dbReference type="ARBA" id="ARBA00022729"/>
    </source>
</evidence>
<dbReference type="Gene3D" id="2.60.40.10">
    <property type="entry name" value="Immunoglobulins"/>
    <property type="match status" value="6"/>
</dbReference>
<dbReference type="SUPFAM" id="SSF48726">
    <property type="entry name" value="Immunoglobulin"/>
    <property type="match status" value="5"/>
</dbReference>
<dbReference type="InterPro" id="IPR007110">
    <property type="entry name" value="Ig-like_dom"/>
</dbReference>
<keyword evidence="5" id="KW-0812">Transmembrane</keyword>
<evidence type="ECO:0000256" key="4">
    <source>
        <dbReference type="SAM" id="MobiDB-lite"/>
    </source>
</evidence>
<dbReference type="PANTHER" id="PTHR11481:SF64">
    <property type="entry name" value="FC RECEPTOR-LIKE PROTEIN 4"/>
    <property type="match status" value="1"/>
</dbReference>
<evidence type="ECO:0000256" key="3">
    <source>
        <dbReference type="ARBA" id="ARBA00023180"/>
    </source>
</evidence>
<feature type="compositionally biased region" description="Basic and acidic residues" evidence="4">
    <location>
        <begin position="708"/>
        <end position="717"/>
    </location>
</feature>
<evidence type="ECO:0000259" key="6">
    <source>
        <dbReference type="PROSITE" id="PS50835"/>
    </source>
</evidence>
<evidence type="ECO:0000313" key="8">
    <source>
        <dbReference type="Proteomes" id="UP000694620"/>
    </source>
</evidence>
<dbReference type="GO" id="GO:0006955">
    <property type="term" value="P:immune response"/>
    <property type="evidence" value="ECO:0007669"/>
    <property type="project" value="TreeGrafter"/>
</dbReference>
<dbReference type="PROSITE" id="PS50835">
    <property type="entry name" value="IG_LIKE"/>
    <property type="match status" value="5"/>
</dbReference>
<keyword evidence="8" id="KW-1185">Reference proteome</keyword>
<dbReference type="InterPro" id="IPR036179">
    <property type="entry name" value="Ig-like_dom_sf"/>
</dbReference>
<dbReference type="GO" id="GO:0004888">
    <property type="term" value="F:transmembrane signaling receptor activity"/>
    <property type="evidence" value="ECO:0007669"/>
    <property type="project" value="TreeGrafter"/>
</dbReference>
<dbReference type="Pfam" id="PF13895">
    <property type="entry name" value="Ig_2"/>
    <property type="match status" value="2"/>
</dbReference>
<keyword evidence="3" id="KW-0325">Glycoprotein</keyword>
<dbReference type="Ensembl" id="ENSECRT00000034387.1">
    <property type="protein sequence ID" value="ENSECRP00000033657.1"/>
    <property type="gene ID" value="ENSECRG00000022789.1"/>
</dbReference>
<keyword evidence="2" id="KW-1015">Disulfide bond</keyword>
<dbReference type="GeneTree" id="ENSGT01140000282577"/>
<dbReference type="InterPro" id="IPR050488">
    <property type="entry name" value="Ig_Fc_receptor"/>
</dbReference>